<dbReference type="PANTHER" id="PTHR38436:SF1">
    <property type="entry name" value="ESTER CYCLASE"/>
    <property type="match status" value="1"/>
</dbReference>
<dbReference type="Pfam" id="PF07366">
    <property type="entry name" value="SnoaL"/>
    <property type="match status" value="1"/>
</dbReference>
<proteinExistence type="predicted"/>
<dbReference type="InterPro" id="IPR032710">
    <property type="entry name" value="NTF2-like_dom_sf"/>
</dbReference>
<gene>
    <name evidence="1" type="ORF">GXW78_19560</name>
</gene>
<sequence length="138" mass="15425">MTAEEQANAATVRAFYAELWEQADMSRLPGLLHEDVSFEGTFGQVMHGQEAFAAYVRSVRLAFSDYRCDLRDLLAQDARVAVRVGFSGRHDAGTFLDFPPSGRDLAWQGVGFFTLEDTRIRHLWVIGDMLGLLGQLKA</sequence>
<dbReference type="Gene3D" id="3.10.450.50">
    <property type="match status" value="1"/>
</dbReference>
<evidence type="ECO:0000313" key="1">
    <source>
        <dbReference type="EMBL" id="MBR0651875.1"/>
    </source>
</evidence>
<dbReference type="SUPFAM" id="SSF54427">
    <property type="entry name" value="NTF2-like"/>
    <property type="match status" value="1"/>
</dbReference>
<dbReference type="InterPro" id="IPR009959">
    <property type="entry name" value="Cyclase_SnoaL-like"/>
</dbReference>
<comment type="caution">
    <text evidence="1">The sequence shown here is derived from an EMBL/GenBank/DDBJ whole genome shotgun (WGS) entry which is preliminary data.</text>
</comment>
<keyword evidence="2" id="KW-1185">Reference proteome</keyword>
<evidence type="ECO:0000313" key="2">
    <source>
        <dbReference type="Proteomes" id="UP000698752"/>
    </source>
</evidence>
<name>A0ABS5ELN9_9PROT</name>
<reference evidence="2" key="1">
    <citation type="journal article" date="2021" name="Syst. Appl. Microbiol.">
        <title>Roseomonas hellenica sp. nov., isolated from roots of wild-growing Alkanna tinctoria.</title>
        <authorList>
            <person name="Rat A."/>
            <person name="Naranjo H.D."/>
            <person name="Lebbe L."/>
            <person name="Cnockaert M."/>
            <person name="Krigas N."/>
            <person name="Grigoriadou K."/>
            <person name="Maloupa E."/>
            <person name="Willems A."/>
        </authorList>
    </citation>
    <scope>NUCLEOTIDE SEQUENCE [LARGE SCALE GENOMIC DNA]</scope>
    <source>
        <strain evidence="2">LMG 31159</strain>
    </source>
</reference>
<organism evidence="1 2">
    <name type="scientific">Neoroseomonas terrae</name>
    <dbReference type="NCBI Taxonomy" id="424799"/>
    <lineage>
        <taxon>Bacteria</taxon>
        <taxon>Pseudomonadati</taxon>
        <taxon>Pseudomonadota</taxon>
        <taxon>Alphaproteobacteria</taxon>
        <taxon>Acetobacterales</taxon>
        <taxon>Acetobacteraceae</taxon>
        <taxon>Neoroseomonas</taxon>
    </lineage>
</organism>
<dbReference type="EMBL" id="JAAEDI010000022">
    <property type="protein sequence ID" value="MBR0651875.1"/>
    <property type="molecule type" value="Genomic_DNA"/>
</dbReference>
<dbReference type="RefSeq" id="WP_211870594.1">
    <property type="nucleotide sequence ID" value="NZ_JAAEDI010000022.1"/>
</dbReference>
<dbReference type="Proteomes" id="UP000698752">
    <property type="component" value="Unassembled WGS sequence"/>
</dbReference>
<accession>A0ABS5ELN9</accession>
<protein>
    <submittedName>
        <fullName evidence="1">Ester cyclase</fullName>
    </submittedName>
</protein>
<dbReference type="PANTHER" id="PTHR38436">
    <property type="entry name" value="POLYKETIDE CYCLASE SNOAL-LIKE DOMAIN"/>
    <property type="match status" value="1"/>
</dbReference>